<evidence type="ECO:0000256" key="1">
    <source>
        <dbReference type="ARBA" id="ARBA00007447"/>
    </source>
</evidence>
<dbReference type="Gene3D" id="2.40.70.10">
    <property type="entry name" value="Acid Proteases"/>
    <property type="match status" value="2"/>
</dbReference>
<dbReference type="EMBL" id="KE145362">
    <property type="protein sequence ID" value="EPE31236.1"/>
    <property type="molecule type" value="Genomic_DNA"/>
</dbReference>
<feature type="region of interest" description="Disordered" evidence="3">
    <location>
        <begin position="1"/>
        <end position="31"/>
    </location>
</feature>
<evidence type="ECO:0000259" key="4">
    <source>
        <dbReference type="PROSITE" id="PS51767"/>
    </source>
</evidence>
<reference evidence="5 6" key="1">
    <citation type="journal article" date="2013" name="BMC Genomics">
        <title>Genomics-driven discovery of the pneumocandin biosynthetic gene cluster in the fungus Glarea lozoyensis.</title>
        <authorList>
            <person name="Chen L."/>
            <person name="Yue Q."/>
            <person name="Zhang X."/>
            <person name="Xiang M."/>
            <person name="Wang C."/>
            <person name="Li S."/>
            <person name="Che Y."/>
            <person name="Ortiz-Lopez F.J."/>
            <person name="Bills G.F."/>
            <person name="Liu X."/>
            <person name="An Z."/>
        </authorList>
    </citation>
    <scope>NUCLEOTIDE SEQUENCE [LARGE SCALE GENOMIC DNA]</scope>
    <source>
        <strain evidence="6">ATCC 20868 / MF5171</strain>
    </source>
</reference>
<keyword evidence="6" id="KW-1185">Reference proteome</keyword>
<evidence type="ECO:0000256" key="2">
    <source>
        <dbReference type="PIRSR" id="PIRSR601461-1"/>
    </source>
</evidence>
<dbReference type="eggNOG" id="KOG1339">
    <property type="taxonomic scope" value="Eukaryota"/>
</dbReference>
<dbReference type="SUPFAM" id="SSF50630">
    <property type="entry name" value="Acid proteases"/>
    <property type="match status" value="1"/>
</dbReference>
<dbReference type="Pfam" id="PF00026">
    <property type="entry name" value="Asp"/>
    <property type="match status" value="1"/>
</dbReference>
<evidence type="ECO:0000313" key="6">
    <source>
        <dbReference type="Proteomes" id="UP000016922"/>
    </source>
</evidence>
<dbReference type="KEGG" id="glz:GLAREA_12539"/>
<dbReference type="OMA" id="FSLFEAT"/>
<dbReference type="InterPro" id="IPR001461">
    <property type="entry name" value="Aspartic_peptidase_A1"/>
</dbReference>
<dbReference type="InterPro" id="IPR033121">
    <property type="entry name" value="PEPTIDASE_A1"/>
</dbReference>
<feature type="domain" description="Peptidase A1" evidence="4">
    <location>
        <begin position="123"/>
        <end position="468"/>
    </location>
</feature>
<keyword evidence="5" id="KW-0645">Protease</keyword>
<proteinExistence type="inferred from homology"/>
<feature type="active site" evidence="2">
    <location>
        <position position="361"/>
    </location>
</feature>
<dbReference type="GO" id="GO:0006508">
    <property type="term" value="P:proteolysis"/>
    <property type="evidence" value="ECO:0007669"/>
    <property type="project" value="UniProtKB-KW"/>
</dbReference>
<feature type="compositionally biased region" description="Basic and acidic residues" evidence="3">
    <location>
        <begin position="1"/>
        <end position="10"/>
    </location>
</feature>
<gene>
    <name evidence="5" type="ORF">GLAREA_12539</name>
</gene>
<dbReference type="GeneID" id="19471579"/>
<accession>S3DGS4</accession>
<name>S3DGS4_GLAL2</name>
<evidence type="ECO:0000313" key="5">
    <source>
        <dbReference type="EMBL" id="EPE31236.1"/>
    </source>
</evidence>
<sequence length="482" mass="53201">MAANDLRDDNMSNNSAADNLDQASKIHRKSKNPGIDYLSAKQKSVEASSIGTVNVVAIERDGQPQNTTAPKRKVWNKFKAEDGTDTNDGLLEPVSEHEWSMKPKSAILNLYSEVRNASEPVNYYTDMCIGRNNPRSFKFEVDTGSSLIWVQSKISETDTVPEGQEVYDCISEDNEFGGLFNGRLDLNKRNMIQEYGSAKIQYDLQMDCFHIGIIKAEGQTLGAAPIRKLPPYFRNRSFHGIIGLGPQKATADTGGIQTNLLLNLKAQGQIDRAVLTMIGPNVRSVLKPQEEPDSKLTKGLSRGFLAIGSPYAEYVDGQVVWCEVVQDLNSDAWSKEKWVVKLDKLNINGTVVCTDQLALIDTGTAFVLAADSNMKKVVQHLQGRVSSRGDHFVYDEKSLRNISFEFAGGVLEFEPANFFTGGESTARIGCVTKAPPSKMPSNVWVLGGAFLDCMVSIFDYEQNRIGFANLPDRDLDGFGMQL</sequence>
<dbReference type="InterPro" id="IPR034164">
    <property type="entry name" value="Pepsin-like_dom"/>
</dbReference>
<protein>
    <submittedName>
        <fullName evidence="5">Acid protease</fullName>
    </submittedName>
</protein>
<feature type="active site" evidence="2">
    <location>
        <position position="142"/>
    </location>
</feature>
<dbReference type="PROSITE" id="PS51767">
    <property type="entry name" value="PEPTIDASE_A1"/>
    <property type="match status" value="1"/>
</dbReference>
<evidence type="ECO:0000256" key="3">
    <source>
        <dbReference type="SAM" id="MobiDB-lite"/>
    </source>
</evidence>
<dbReference type="CDD" id="cd05471">
    <property type="entry name" value="pepsin_like"/>
    <property type="match status" value="1"/>
</dbReference>
<dbReference type="OrthoDB" id="660550at2759"/>
<organism evidence="5 6">
    <name type="scientific">Glarea lozoyensis (strain ATCC 20868 / MF5171)</name>
    <dbReference type="NCBI Taxonomy" id="1116229"/>
    <lineage>
        <taxon>Eukaryota</taxon>
        <taxon>Fungi</taxon>
        <taxon>Dikarya</taxon>
        <taxon>Ascomycota</taxon>
        <taxon>Pezizomycotina</taxon>
        <taxon>Leotiomycetes</taxon>
        <taxon>Helotiales</taxon>
        <taxon>Helotiaceae</taxon>
        <taxon>Glarea</taxon>
    </lineage>
</organism>
<dbReference type="Proteomes" id="UP000016922">
    <property type="component" value="Unassembled WGS sequence"/>
</dbReference>
<dbReference type="HOGENOM" id="CLU_566255_0_0_1"/>
<dbReference type="PANTHER" id="PTHR47966:SF51">
    <property type="entry name" value="BETA-SITE APP-CLEAVING ENZYME, ISOFORM A-RELATED"/>
    <property type="match status" value="1"/>
</dbReference>
<keyword evidence="5" id="KW-0378">Hydrolase</keyword>
<dbReference type="RefSeq" id="XP_008081511.1">
    <property type="nucleotide sequence ID" value="XM_008083320.1"/>
</dbReference>
<comment type="similarity">
    <text evidence="1">Belongs to the peptidase A1 family.</text>
</comment>
<dbReference type="PANTHER" id="PTHR47966">
    <property type="entry name" value="BETA-SITE APP-CLEAVING ENZYME, ISOFORM A-RELATED"/>
    <property type="match status" value="1"/>
</dbReference>
<feature type="compositionally biased region" description="Low complexity" evidence="3">
    <location>
        <begin position="11"/>
        <end position="21"/>
    </location>
</feature>
<dbReference type="PRINTS" id="PR00792">
    <property type="entry name" value="PEPSIN"/>
</dbReference>
<dbReference type="AlphaFoldDB" id="S3DGS4"/>
<dbReference type="GO" id="GO:0004190">
    <property type="term" value="F:aspartic-type endopeptidase activity"/>
    <property type="evidence" value="ECO:0007669"/>
    <property type="project" value="InterPro"/>
</dbReference>
<dbReference type="InterPro" id="IPR021109">
    <property type="entry name" value="Peptidase_aspartic_dom_sf"/>
</dbReference>